<feature type="domain" description="HNH Cas9-type" evidence="14">
    <location>
        <begin position="517"/>
        <end position="685"/>
    </location>
</feature>
<dbReference type="Pfam" id="PF18541">
    <property type="entry name" value="RuvC_III"/>
    <property type="match status" value="1"/>
</dbReference>
<protein>
    <recommendedName>
        <fullName evidence="13">CRISPR-associated endonuclease Cas9</fullName>
        <ecNumber evidence="13">3.1.-.-</ecNumber>
    </recommendedName>
</protein>
<keyword evidence="5 13" id="KW-0255">Endonuclease</keyword>
<dbReference type="InterPro" id="IPR040656">
    <property type="entry name" value="Cas9_WED_dom"/>
</dbReference>
<evidence type="ECO:0000256" key="2">
    <source>
        <dbReference type="ARBA" id="ARBA00005244"/>
    </source>
</evidence>
<evidence type="ECO:0000256" key="7">
    <source>
        <dbReference type="ARBA" id="ARBA00022842"/>
    </source>
</evidence>
<proteinExistence type="inferred from homology"/>
<evidence type="ECO:0000256" key="4">
    <source>
        <dbReference type="ARBA" id="ARBA00022723"/>
    </source>
</evidence>
<evidence type="ECO:0000256" key="9">
    <source>
        <dbReference type="ARBA" id="ARBA00023118"/>
    </source>
</evidence>
<accession>A0ABU1B385</accession>
<keyword evidence="11" id="KW-0464">Manganese</keyword>
<evidence type="ECO:0000313" key="16">
    <source>
        <dbReference type="Proteomes" id="UP001228446"/>
    </source>
</evidence>
<dbReference type="Pfam" id="PF18061">
    <property type="entry name" value="CRISPR_Cas9_WED"/>
    <property type="match status" value="1"/>
</dbReference>
<keyword evidence="16" id="KW-1185">Reference proteome</keyword>
<keyword evidence="4" id="KW-0479">Metal-binding</keyword>
<keyword evidence="8 13" id="KW-0694">RNA-binding</keyword>
<comment type="caution">
    <text evidence="13">Lacks conserved residue(s) required for the propagation of feature annotation.</text>
</comment>
<dbReference type="InterPro" id="IPR028629">
    <property type="entry name" value="Cas9"/>
</dbReference>
<dbReference type="EC" id="3.1.-.-" evidence="13"/>
<dbReference type="NCBIfam" id="TIGR01865">
    <property type="entry name" value="cas_Csn1"/>
    <property type="match status" value="1"/>
</dbReference>
<keyword evidence="7" id="KW-0460">Magnesium</keyword>
<comment type="cofactor">
    <cofactor evidence="1">
        <name>Mg(2+)</name>
        <dbReference type="ChEBI" id="CHEBI:18420"/>
    </cofactor>
</comment>
<evidence type="ECO:0000256" key="11">
    <source>
        <dbReference type="ARBA" id="ARBA00023211"/>
    </source>
</evidence>
<comment type="caution">
    <text evidence="15">The sequence shown here is derived from an EMBL/GenBank/DDBJ whole genome shotgun (WGS) entry which is preliminary data.</text>
</comment>
<dbReference type="Proteomes" id="UP001228446">
    <property type="component" value="Unassembled WGS sequence"/>
</dbReference>
<comment type="function">
    <text evidence="13">CRISPR (clustered regularly interspaced short palindromic repeat) is an adaptive immune system that provides protection against mobile genetic elements (viruses, transposable elements and conjugative plasmids). CRISPR clusters contain spacers, sequences complementary to antecedent mobile elements, and target invading nucleic acids. CRISPR clusters are transcribed and processed into CRISPR RNA (crRNA). In type II CRISPR systems correct processing of pre-crRNA requires a trans-encoded small RNA (tracrRNA), endogenous ribonuclease 3 (rnc) and this protein. The tracrRNA serves as a guide for ribonuclease 3-aided processing of pre-crRNA. Subsequently Cas9/crRNA/tracrRNA endonucleolytically cleaves linear or circular dsDNA target complementary to the spacer; Cas9 is inactive in the absence of the 2 guide RNAs (gRNA). Cas9 recognizes the protospacer adjacent motif (PAM) in the CRISPR repeat sequences to help distinguish self versus nonself, as targets within the bacterial CRISPR locus do not have PAMs. PAM recognition is also required for catalytic activity.</text>
</comment>
<keyword evidence="9 13" id="KW-0051">Antiviral defense</keyword>
<dbReference type="InterPro" id="IPR040555">
    <property type="entry name" value="Cas9_PI2"/>
</dbReference>
<dbReference type="GO" id="GO:0004519">
    <property type="term" value="F:endonuclease activity"/>
    <property type="evidence" value="ECO:0007669"/>
    <property type="project" value="UniProtKB-KW"/>
</dbReference>
<evidence type="ECO:0000256" key="1">
    <source>
        <dbReference type="ARBA" id="ARBA00001946"/>
    </source>
</evidence>
<comment type="similarity">
    <text evidence="2">Belongs to the CRISPR-associated protein Cas9 family. Subtype II-A subfamily.</text>
</comment>
<dbReference type="Gene3D" id="3.30.420.10">
    <property type="entry name" value="Ribonuclease H-like superfamily/Ribonuclease H"/>
    <property type="match status" value="3"/>
</dbReference>
<dbReference type="Pfam" id="PF18070">
    <property type="entry name" value="Cas9_PI2"/>
    <property type="match status" value="1"/>
</dbReference>
<gene>
    <name evidence="13 15" type="primary">cas9</name>
    <name evidence="15" type="ORF">RFF62_04245</name>
</gene>
<reference evidence="15 16" key="1">
    <citation type="submission" date="2023-08" db="EMBL/GenBank/DDBJ databases">
        <title>Streptococcus ruminantium-associated sheep mastitis outbreak detected in Italy is distinct from bovine isolates.</title>
        <authorList>
            <person name="Rosa M.N."/>
            <person name="Vezina B."/>
            <person name="Tola S."/>
        </authorList>
    </citation>
    <scope>NUCLEOTIDE SEQUENCE [LARGE SCALE GENOMIC DNA]</scope>
    <source>
        <strain evidence="15 16">OM6730</strain>
    </source>
</reference>
<evidence type="ECO:0000259" key="14">
    <source>
        <dbReference type="PROSITE" id="PS51749"/>
    </source>
</evidence>
<dbReference type="Pfam" id="PF13395">
    <property type="entry name" value="HNH_4"/>
    <property type="match status" value="1"/>
</dbReference>
<dbReference type="InterPro" id="IPR036397">
    <property type="entry name" value="RNaseH_sf"/>
</dbReference>
<evidence type="ECO:0000256" key="5">
    <source>
        <dbReference type="ARBA" id="ARBA00022759"/>
    </source>
</evidence>
<feature type="active site" description="Proton acceptor for HNH nuclease domain" evidence="13">
    <location>
        <position position="600"/>
    </location>
</feature>
<dbReference type="EMBL" id="JAVIBX010000011">
    <property type="protein sequence ID" value="MDQ8833000.1"/>
    <property type="molecule type" value="Genomic_DNA"/>
</dbReference>
<evidence type="ECO:0000256" key="3">
    <source>
        <dbReference type="ARBA" id="ARBA00022722"/>
    </source>
</evidence>
<name>A0ABU1B385_9STRE</name>
<evidence type="ECO:0000256" key="6">
    <source>
        <dbReference type="ARBA" id="ARBA00022801"/>
    </source>
</evidence>
<keyword evidence="10 13" id="KW-0238">DNA-binding</keyword>
<evidence type="ECO:0000256" key="13">
    <source>
        <dbReference type="HAMAP-Rule" id="MF_01480"/>
    </source>
</evidence>
<organism evidence="15 16">
    <name type="scientific">Streptococcus ruminantium</name>
    <dbReference type="NCBI Taxonomy" id="1917441"/>
    <lineage>
        <taxon>Bacteria</taxon>
        <taxon>Bacillati</taxon>
        <taxon>Bacillota</taxon>
        <taxon>Bacilli</taxon>
        <taxon>Lactobacillales</taxon>
        <taxon>Streptococcaceae</taxon>
        <taxon>Streptococcus</taxon>
    </lineage>
</organism>
<evidence type="ECO:0000256" key="10">
    <source>
        <dbReference type="ARBA" id="ARBA00023125"/>
    </source>
</evidence>
<feature type="active site" description="For RuvC-like nuclease domain" evidence="13">
    <location>
        <position position="10"/>
    </location>
</feature>
<keyword evidence="6 13" id="KW-0378">Hydrolase</keyword>
<dbReference type="RefSeq" id="WP_308937938.1">
    <property type="nucleotide sequence ID" value="NZ_JAVIBP010000011.1"/>
</dbReference>
<evidence type="ECO:0000256" key="8">
    <source>
        <dbReference type="ARBA" id="ARBA00022884"/>
    </source>
</evidence>
<evidence type="ECO:0000313" key="15">
    <source>
        <dbReference type="EMBL" id="MDQ8833000.1"/>
    </source>
</evidence>
<keyword evidence="3 13" id="KW-0540">Nuclease</keyword>
<dbReference type="InterPro" id="IPR041383">
    <property type="entry name" value="RuvC_III"/>
</dbReference>
<sequence>MSNGKILGLDIGIASVGVGIIEAQTGEVVHASSRIFPSANAANNAERRDFRKSRRLVRRKKHRIKRLEDLFATYQVELKGELSSENPYILRVKGLSQKLTVDELYVALKNIMKRRGISYLDDAEADGEAGQTDYAKAIERNRKLLDNKTPGEIQLDRLEKYGQLRGNFTIIDDEGQPQQIINVFSTSDYAKEVKQILECQKAYHTFISDDFCDNMLHLLTGKRKYYIGPGNEKSRTDYGVYRTDGTTLENLFGILIGKCTFYEDQYRSSKASYTAQEFNFLNDLNNLTVPTETKKLSQDQKECLVEYAKHTTTLGAKKVLQQVAKLVGCEVDDIKGYRLDNKDKPDMHTFEVFRAMKGLVPLVDIEDLSREQLDVLADILTLNTDFEGIQEALDRQLPDLFNHEQVKELASFRKAKSQLFARGWHSLSQKMMLELIPELYATSEEQMTILTRLGKFQKNDEEKGNTNTIKVDEVVEEIYNPVVAKSIRQTIKIINAATKKWGEFDQIVIEMPRDRNEDEEKKRIADGQKANAKEKVDSIKRAAELYCNGKELPNHLYHGHKQLATKIRLWYQQGERCIYTGQPISIHDLIHNQNQYEIDHILPLSLTFDDSLSNKVLVLATANQEKGQRTPYRYLQSTTAAWSYREFKDYVNKCRGLGKKKREYLIFEEDIDVFEVKSKFIQRNLVDTRYASRVILNALQDYYKTSGKSTKVSVVRGQFTSQLRRKWGIEKTRETYHHHAIDALIIAASSQLKLWKKQENPLLIDYQKGQQIDLETGEILELTDEQYKELVYQPPYQGFVRTISSPAFEDEILFSYQIDSKVNRKLSDATIYATRKAQLGKDKIEETYVLGKIKDIYTQAGYEAFLRRYHKDKTSFLMYQKDPDTWEKVIEIILRDYREFDDKGKEVGNPFERYYKENGYIKKYSRKGNGPAIKSLKYYDNKLGNHINITPENSRNAVVLQSRYPWRGDVYFNPESGKYELLGLKYSDLRYQKRTGDYGITQEQYNVIKVQEGISEESKFKFTLYKNDLLLVCDSSTKEKQLFRFLSRTLPNQKHYVELKPYDKAKFDAGQELLSTLGVADKIGRCIKGLGKKNISIYKVRTDVLGFKYFIKQEGDQPQLNFKNK</sequence>
<dbReference type="InterPro" id="IPR033114">
    <property type="entry name" value="HNH_CAS9"/>
</dbReference>
<dbReference type="PROSITE" id="PS51749">
    <property type="entry name" value="HNH_CAS9"/>
    <property type="match status" value="1"/>
</dbReference>
<dbReference type="HAMAP" id="MF_01480">
    <property type="entry name" value="Cas9"/>
    <property type="match status" value="1"/>
</dbReference>
<dbReference type="Gene3D" id="1.10.30.50">
    <property type="match status" value="1"/>
</dbReference>
<comment type="similarity">
    <text evidence="13">Belongs to the CRISPR-associated Cas9 family.</text>
</comment>
<comment type="domain">
    <text evidence="13">Has 2 endonuclease domains. The discontinuous RuvC-like domain cleaves the target DNA noncomplementary to crRNA while the HNH nuclease domain cleaves the target DNA complementary to crRNA.</text>
</comment>
<evidence type="ECO:0000256" key="12">
    <source>
        <dbReference type="ARBA" id="ARBA00046380"/>
    </source>
</evidence>
<dbReference type="InterPro" id="IPR003615">
    <property type="entry name" value="HNH_nuc"/>
</dbReference>
<comment type="subunit">
    <text evidence="12 13">Monomer. Binds crRNA and tracrRNA.</text>
</comment>